<accession>A0A316UEN2</accession>
<organism evidence="3 4">
    <name type="scientific">Pseudomicrostroma glucosiphilum</name>
    <dbReference type="NCBI Taxonomy" id="1684307"/>
    <lineage>
        <taxon>Eukaryota</taxon>
        <taxon>Fungi</taxon>
        <taxon>Dikarya</taxon>
        <taxon>Basidiomycota</taxon>
        <taxon>Ustilaginomycotina</taxon>
        <taxon>Exobasidiomycetes</taxon>
        <taxon>Microstromatales</taxon>
        <taxon>Microstromatales incertae sedis</taxon>
        <taxon>Pseudomicrostroma</taxon>
    </lineage>
</organism>
<dbReference type="Gene3D" id="1.25.40.10">
    <property type="entry name" value="Tetratricopeptide repeat domain"/>
    <property type="match status" value="2"/>
</dbReference>
<evidence type="ECO:0000313" key="3">
    <source>
        <dbReference type="EMBL" id="PWN23378.1"/>
    </source>
</evidence>
<dbReference type="EMBL" id="KZ819322">
    <property type="protein sequence ID" value="PWN23378.1"/>
    <property type="molecule type" value="Genomic_DNA"/>
</dbReference>
<evidence type="ECO:0000256" key="2">
    <source>
        <dbReference type="SAM" id="MobiDB-lite"/>
    </source>
</evidence>
<dbReference type="PANTHER" id="PTHR46430">
    <property type="entry name" value="PROTEIN SKT5-RELATED"/>
    <property type="match status" value="1"/>
</dbReference>
<dbReference type="OrthoDB" id="272077at2759"/>
<proteinExistence type="predicted"/>
<feature type="compositionally biased region" description="Polar residues" evidence="2">
    <location>
        <begin position="12"/>
        <end position="28"/>
    </location>
</feature>
<dbReference type="InterPro" id="IPR006597">
    <property type="entry name" value="Sel1-like"/>
</dbReference>
<dbReference type="Pfam" id="PF08238">
    <property type="entry name" value="Sel1"/>
    <property type="match status" value="5"/>
</dbReference>
<dbReference type="SUPFAM" id="SSF81901">
    <property type="entry name" value="HCP-like"/>
    <property type="match status" value="2"/>
</dbReference>
<dbReference type="GeneID" id="37011900"/>
<dbReference type="InterPro" id="IPR051726">
    <property type="entry name" value="Chitin_Synth_Reg"/>
</dbReference>
<feature type="region of interest" description="Disordered" evidence="2">
    <location>
        <begin position="1"/>
        <end position="93"/>
    </location>
</feature>
<name>A0A316UEN2_9BASI</name>
<dbReference type="PANTHER" id="PTHR46430:SF2">
    <property type="entry name" value="CHITIN SYNTHASE REGULATORY FACTOR 4"/>
    <property type="match status" value="1"/>
</dbReference>
<reference evidence="3 4" key="1">
    <citation type="journal article" date="2018" name="Mol. Biol. Evol.">
        <title>Broad Genomic Sampling Reveals a Smut Pathogenic Ancestry of the Fungal Clade Ustilaginomycotina.</title>
        <authorList>
            <person name="Kijpornyongpan T."/>
            <person name="Mondo S.J."/>
            <person name="Barry K."/>
            <person name="Sandor L."/>
            <person name="Lee J."/>
            <person name="Lipzen A."/>
            <person name="Pangilinan J."/>
            <person name="LaButti K."/>
            <person name="Hainaut M."/>
            <person name="Henrissat B."/>
            <person name="Grigoriev I.V."/>
            <person name="Spatafora J.W."/>
            <person name="Aime M.C."/>
        </authorList>
    </citation>
    <scope>NUCLEOTIDE SEQUENCE [LARGE SCALE GENOMIC DNA]</scope>
    <source>
        <strain evidence="3 4">MCA 4718</strain>
    </source>
</reference>
<dbReference type="AlphaFoldDB" id="A0A316UEN2"/>
<keyword evidence="1" id="KW-0677">Repeat</keyword>
<feature type="compositionally biased region" description="Low complexity" evidence="2">
    <location>
        <begin position="35"/>
        <end position="90"/>
    </location>
</feature>
<feature type="non-terminal residue" evidence="3">
    <location>
        <position position="481"/>
    </location>
</feature>
<sequence>MGLHPPQRIHRSATSDVNPPGPNSSTSDRFWAPQSQPYPDGYPSGSGPRRGSLPVVATSPVPTSSVIELRRASASSQASHSSSDSSVAGAPRLSLSLPTMGSLARRREAAIASGEERQKVQWARRVMRYVEREHGTAAKVNDPTLLRWIDDAMATINRRAGASPPDPEALYLRGDLKASGNFSTYHVKDPRDAFTDFEKSGRAGFPASWYRIGRDYELHHSYALSKDAYERGCQLQDTNSTFRMGRAYLFGQLKVKQDFEKALPLLRLAADMANEDLPEPGFFYGQLHAGEYAHLNIPDELIRPSPHGSPSSEQLALRYIERAAYLNHASAQLKLGWAYEYAKIQCPFDPLLSVQYYSLASKGGKAEADVALSRWFLCGAEGCFEKNEALAFTFAEKATRRNLPAAEFALAYYYEVGVGCDKDLPLAMKWYRRSAAQGNADAQTRLTALAASTDAAVSRSQYEAELDSQMTRGHTAARNLS</sequence>
<dbReference type="Proteomes" id="UP000245942">
    <property type="component" value="Unassembled WGS sequence"/>
</dbReference>
<evidence type="ECO:0000256" key="1">
    <source>
        <dbReference type="ARBA" id="ARBA00022737"/>
    </source>
</evidence>
<protein>
    <submittedName>
        <fullName evidence="3">HCP-like protein</fullName>
    </submittedName>
</protein>
<keyword evidence="4" id="KW-1185">Reference proteome</keyword>
<dbReference type="RefSeq" id="XP_025350538.1">
    <property type="nucleotide sequence ID" value="XM_025490166.1"/>
</dbReference>
<evidence type="ECO:0000313" key="4">
    <source>
        <dbReference type="Proteomes" id="UP000245942"/>
    </source>
</evidence>
<dbReference type="STRING" id="1684307.A0A316UEN2"/>
<gene>
    <name evidence="3" type="ORF">BCV69DRAFT_245656</name>
</gene>
<dbReference type="SMART" id="SM00671">
    <property type="entry name" value="SEL1"/>
    <property type="match status" value="5"/>
</dbReference>
<dbReference type="InterPro" id="IPR011990">
    <property type="entry name" value="TPR-like_helical_dom_sf"/>
</dbReference>